<gene>
    <name evidence="2" type="ORF">PSTG_09076</name>
</gene>
<protein>
    <submittedName>
        <fullName evidence="2">Uncharacterized protein</fullName>
    </submittedName>
</protein>
<organism evidence="2 3">
    <name type="scientific">Puccinia striiformis f. sp. tritici PST-78</name>
    <dbReference type="NCBI Taxonomy" id="1165861"/>
    <lineage>
        <taxon>Eukaryota</taxon>
        <taxon>Fungi</taxon>
        <taxon>Dikarya</taxon>
        <taxon>Basidiomycota</taxon>
        <taxon>Pucciniomycotina</taxon>
        <taxon>Pucciniomycetes</taxon>
        <taxon>Pucciniales</taxon>
        <taxon>Pucciniaceae</taxon>
        <taxon>Puccinia</taxon>
    </lineage>
</organism>
<sequence>MAISTLKLSLKALPERSTALKRMYNSSFLLLRKQCVQGIVKSPRAIKAVLTPRLRCPERDSHRKVTRQRRPTSCIAQ</sequence>
<comment type="caution">
    <text evidence="2">The sequence shown here is derived from an EMBL/GenBank/DDBJ whole genome shotgun (WGS) entry which is preliminary data.</text>
</comment>
<reference evidence="3" key="1">
    <citation type="submission" date="2014-03" db="EMBL/GenBank/DDBJ databases">
        <title>The Genome Sequence of Puccinia striiformis f. sp. tritici PST-78.</title>
        <authorList>
            <consortium name="The Broad Institute Genome Sequencing Platform"/>
            <person name="Cuomo C."/>
            <person name="Hulbert S."/>
            <person name="Chen X."/>
            <person name="Walker B."/>
            <person name="Young S.K."/>
            <person name="Zeng Q."/>
            <person name="Gargeya S."/>
            <person name="Fitzgerald M."/>
            <person name="Haas B."/>
            <person name="Abouelleil A."/>
            <person name="Alvarado L."/>
            <person name="Arachchi H.M."/>
            <person name="Berlin A.M."/>
            <person name="Chapman S.B."/>
            <person name="Goldberg J."/>
            <person name="Griggs A."/>
            <person name="Gujja S."/>
            <person name="Hansen M."/>
            <person name="Howarth C."/>
            <person name="Imamovic A."/>
            <person name="Larimer J."/>
            <person name="McCowan C."/>
            <person name="Montmayeur A."/>
            <person name="Murphy C."/>
            <person name="Neiman D."/>
            <person name="Pearson M."/>
            <person name="Priest M."/>
            <person name="Roberts A."/>
            <person name="Saif S."/>
            <person name="Shea T."/>
            <person name="Sisk P."/>
            <person name="Sykes S."/>
            <person name="Wortman J."/>
            <person name="Nusbaum C."/>
            <person name="Birren B."/>
        </authorList>
    </citation>
    <scope>NUCLEOTIDE SEQUENCE [LARGE SCALE GENOMIC DNA]</scope>
    <source>
        <strain evidence="3">race PST-78</strain>
    </source>
</reference>
<feature type="region of interest" description="Disordered" evidence="1">
    <location>
        <begin position="58"/>
        <end position="77"/>
    </location>
</feature>
<proteinExistence type="predicted"/>
<accession>A0A0L0VED5</accession>
<dbReference type="Proteomes" id="UP000054564">
    <property type="component" value="Unassembled WGS sequence"/>
</dbReference>
<keyword evidence="3" id="KW-1185">Reference proteome</keyword>
<evidence type="ECO:0000313" key="2">
    <source>
        <dbReference type="EMBL" id="KNE97672.1"/>
    </source>
</evidence>
<dbReference type="EMBL" id="AJIL01000065">
    <property type="protein sequence ID" value="KNE97672.1"/>
    <property type="molecule type" value="Genomic_DNA"/>
</dbReference>
<name>A0A0L0VED5_9BASI</name>
<evidence type="ECO:0000313" key="3">
    <source>
        <dbReference type="Proteomes" id="UP000054564"/>
    </source>
</evidence>
<dbReference type="AlphaFoldDB" id="A0A0L0VED5"/>
<evidence type="ECO:0000256" key="1">
    <source>
        <dbReference type="SAM" id="MobiDB-lite"/>
    </source>
</evidence>